<feature type="transmembrane region" description="Helical" evidence="2">
    <location>
        <begin position="296"/>
        <end position="316"/>
    </location>
</feature>
<keyword evidence="4" id="KW-1185">Reference proteome</keyword>
<feature type="transmembrane region" description="Helical" evidence="2">
    <location>
        <begin position="341"/>
        <end position="364"/>
    </location>
</feature>
<keyword evidence="2" id="KW-1133">Transmembrane helix</keyword>
<evidence type="ECO:0000313" key="4">
    <source>
        <dbReference type="Proteomes" id="UP000237350"/>
    </source>
</evidence>
<keyword evidence="2" id="KW-0812">Transmembrane</keyword>
<feature type="region of interest" description="Disordered" evidence="1">
    <location>
        <begin position="120"/>
        <end position="152"/>
    </location>
</feature>
<proteinExistence type="predicted"/>
<comment type="caution">
    <text evidence="3">The sequence shown here is derived from an EMBL/GenBank/DDBJ whole genome shotgun (WGS) entry which is preliminary data.</text>
</comment>
<evidence type="ECO:0000256" key="2">
    <source>
        <dbReference type="SAM" id="Phobius"/>
    </source>
</evidence>
<sequence length="574" mass="62540">MIRILLVTFLILLLSAAMMRTSPGDTHAMATPWRSFEVLLVPEGQDLQEVRERLLAAGKPPLDRYTATVEVEDFFKKSQVPVAELATRFDTGDPRFDPFMRALPDLFRGSLDGEPLELVFLPSGDSSPRGSQEAGDSGEGGERLRGHRFEEHRSREDRFRARKEIMDVLEGLPVEIAGAGRAPSPLAGLPSVLVSLAALVFVRRRWWPVVLAGGVTVLHGLGAGPVEEAGAVLLFLAWTVWQDRAFPREEEWFYYGVSPVRDGAFLRLSLAAILAGLIATAVTLGRYRAAGAGVSFLLFFFALGFVWLLAFFVGAWRGARREHPVFIPRPILPGRGAPRGVALRVTAGGVILLALAVPLILPVLDGAGRFSPPTGSLLGNSLFAGQVRSPREGALVIPVPSQLPGGTEGISWGDSGNDQNLVWAWQVFALAQEFPPGEHPLSVAGYLAHRRYQQSLLYGGDFSVPEPGDRIEITRFTREGGRVLDFSETRLVFDQGWLEAQRVPPARSVYGLFTLEGPQTVIAPRELTLRPVPHDRAGWAFLAFLAGLAVLVCGMRLPYGSRLGTVGLALRNPE</sequence>
<keyword evidence="2" id="KW-0472">Membrane</keyword>
<protein>
    <submittedName>
        <fullName evidence="3">Uncharacterized protein</fullName>
    </submittedName>
</protein>
<name>A0A2S4K104_9SPIO</name>
<dbReference type="AlphaFoldDB" id="A0A2S4K104"/>
<accession>A0A2S4K104</accession>
<evidence type="ECO:0000256" key="1">
    <source>
        <dbReference type="SAM" id="MobiDB-lite"/>
    </source>
</evidence>
<reference evidence="4" key="1">
    <citation type="submission" date="2015-12" db="EMBL/GenBank/DDBJ databases">
        <authorList>
            <person name="Lodha T.D."/>
            <person name="Chintalapati S."/>
            <person name="Chintalapati V.R."/>
            <person name="Sravanthi T."/>
        </authorList>
    </citation>
    <scope>NUCLEOTIDE SEQUENCE [LARGE SCALE GENOMIC DNA]</scope>
    <source>
        <strain evidence="4">JC133</strain>
    </source>
</reference>
<dbReference type="Proteomes" id="UP000237350">
    <property type="component" value="Unassembled WGS sequence"/>
</dbReference>
<gene>
    <name evidence="3" type="ORF">AU468_00805</name>
</gene>
<organism evidence="3 4">
    <name type="scientific">Alkalispirochaeta sphaeroplastigenens</name>
    <dbReference type="NCBI Taxonomy" id="1187066"/>
    <lineage>
        <taxon>Bacteria</taxon>
        <taxon>Pseudomonadati</taxon>
        <taxon>Spirochaetota</taxon>
        <taxon>Spirochaetia</taxon>
        <taxon>Spirochaetales</taxon>
        <taxon>Spirochaetaceae</taxon>
        <taxon>Alkalispirochaeta</taxon>
    </lineage>
</organism>
<feature type="transmembrane region" description="Helical" evidence="2">
    <location>
        <begin position="264"/>
        <end position="284"/>
    </location>
</feature>
<dbReference type="EMBL" id="LPWH01000002">
    <property type="protein sequence ID" value="POR05447.1"/>
    <property type="molecule type" value="Genomic_DNA"/>
</dbReference>
<feature type="compositionally biased region" description="Basic and acidic residues" evidence="1">
    <location>
        <begin position="140"/>
        <end position="152"/>
    </location>
</feature>
<feature type="transmembrane region" description="Helical" evidence="2">
    <location>
        <begin position="539"/>
        <end position="559"/>
    </location>
</feature>
<evidence type="ECO:0000313" key="3">
    <source>
        <dbReference type="EMBL" id="POR05447.1"/>
    </source>
</evidence>